<dbReference type="EMBL" id="FOLG01000022">
    <property type="protein sequence ID" value="SFD23798.1"/>
    <property type="molecule type" value="Genomic_DNA"/>
</dbReference>
<organism evidence="2 3">
    <name type="scientific">Tropicimonas isoalkanivorans</name>
    <dbReference type="NCBI Taxonomy" id="441112"/>
    <lineage>
        <taxon>Bacteria</taxon>
        <taxon>Pseudomonadati</taxon>
        <taxon>Pseudomonadota</taxon>
        <taxon>Alphaproteobacteria</taxon>
        <taxon>Rhodobacterales</taxon>
        <taxon>Roseobacteraceae</taxon>
        <taxon>Tropicimonas</taxon>
    </lineage>
</organism>
<proteinExistence type="predicted"/>
<evidence type="ECO:0000313" key="3">
    <source>
        <dbReference type="Proteomes" id="UP000198728"/>
    </source>
</evidence>
<gene>
    <name evidence="2" type="ORF">SAMN04488094_12220</name>
</gene>
<keyword evidence="3" id="KW-1185">Reference proteome</keyword>
<feature type="transmembrane region" description="Helical" evidence="1">
    <location>
        <begin position="106"/>
        <end position="124"/>
    </location>
</feature>
<keyword evidence="1" id="KW-0812">Transmembrane</keyword>
<dbReference type="AlphaFoldDB" id="A0A1I1QV93"/>
<name>A0A1I1QV93_9RHOB</name>
<dbReference type="STRING" id="441112.SAMN04488094_12220"/>
<evidence type="ECO:0000313" key="2">
    <source>
        <dbReference type="EMBL" id="SFD23798.1"/>
    </source>
</evidence>
<dbReference type="Proteomes" id="UP000198728">
    <property type="component" value="Unassembled WGS sequence"/>
</dbReference>
<keyword evidence="1" id="KW-0472">Membrane</keyword>
<accession>A0A1I1QV93</accession>
<reference evidence="2 3" key="1">
    <citation type="submission" date="2016-10" db="EMBL/GenBank/DDBJ databases">
        <authorList>
            <person name="de Groot N.N."/>
        </authorList>
    </citation>
    <scope>NUCLEOTIDE SEQUENCE [LARGE SCALE GENOMIC DNA]</scope>
    <source>
        <strain evidence="2 3">DSM 19548</strain>
    </source>
</reference>
<protein>
    <submittedName>
        <fullName evidence="2">Uncharacterized protein</fullName>
    </submittedName>
</protein>
<keyword evidence="1" id="KW-1133">Transmembrane helix</keyword>
<dbReference type="OrthoDB" id="7822309at2"/>
<evidence type="ECO:0000256" key="1">
    <source>
        <dbReference type="SAM" id="Phobius"/>
    </source>
</evidence>
<dbReference type="RefSeq" id="WP_093362839.1">
    <property type="nucleotide sequence ID" value="NZ_FOLG01000022.1"/>
</dbReference>
<sequence length="338" mass="35799">MTALKQYAKLESQGVWRAHPDAQRQNVIVAFGDASLVIVASNGQPLSHWSLAAVVRVNPGDLPALYTPSADAIETLEVDDDMMIDAIEQVRTAILRSRPRHGRLRVILTAGVAAATVAAAVLWLPGALMRHTLGVVPEPTRSELGTRLFTAIGRVSGAPCRSREGDLALARLSSRLLAPGSAGLLVMPGGIPDTISLPGGAMLLNSRLVEDNESAEAVAGFVLAEDVRRHQEDPLRPLLESAGPAATIRLLTTGHMPDSALRAYAETLTTAEPARPPDAALLQRFEAAQVPSTPYAYALDITGEETLGLIEADPMRSGDARLVIGKADWAALQQICDG</sequence>